<evidence type="ECO:0000256" key="1">
    <source>
        <dbReference type="SAM" id="MobiDB-lite"/>
    </source>
</evidence>
<dbReference type="Pfam" id="PF00615">
    <property type="entry name" value="RGS"/>
    <property type="match status" value="1"/>
</dbReference>
<dbReference type="InterPro" id="IPR016137">
    <property type="entry name" value="RGS"/>
</dbReference>
<protein>
    <recommendedName>
        <fullName evidence="2">RGS domain-containing protein</fullName>
    </recommendedName>
</protein>
<feature type="compositionally biased region" description="Low complexity" evidence="1">
    <location>
        <begin position="241"/>
        <end position="261"/>
    </location>
</feature>
<name>A0A8J5QRT2_9ASCO</name>
<feature type="domain" description="RGS" evidence="2">
    <location>
        <begin position="67"/>
        <end position="163"/>
    </location>
</feature>
<organism evidence="3 4">
    <name type="scientific">[Candida] subhashii</name>
    <dbReference type="NCBI Taxonomy" id="561895"/>
    <lineage>
        <taxon>Eukaryota</taxon>
        <taxon>Fungi</taxon>
        <taxon>Dikarya</taxon>
        <taxon>Ascomycota</taxon>
        <taxon>Saccharomycotina</taxon>
        <taxon>Pichiomycetes</taxon>
        <taxon>Debaryomycetaceae</taxon>
        <taxon>Spathaspora</taxon>
    </lineage>
</organism>
<feature type="compositionally biased region" description="Polar residues" evidence="1">
    <location>
        <begin position="225"/>
        <end position="234"/>
    </location>
</feature>
<feature type="region of interest" description="Disordered" evidence="1">
    <location>
        <begin position="225"/>
        <end position="261"/>
    </location>
</feature>
<evidence type="ECO:0000313" key="4">
    <source>
        <dbReference type="Proteomes" id="UP000694255"/>
    </source>
</evidence>
<proteinExistence type="predicted"/>
<accession>A0A8J5QRT2</accession>
<evidence type="ECO:0000313" key="3">
    <source>
        <dbReference type="EMBL" id="KAG7666328.1"/>
    </source>
</evidence>
<dbReference type="AlphaFoldDB" id="A0A8J5QRT2"/>
<reference evidence="3 4" key="1">
    <citation type="journal article" date="2021" name="DNA Res.">
        <title>Genome analysis of Candida subhashii reveals its hybrid nature and dual mitochondrial genome conformations.</title>
        <authorList>
            <person name="Mixao V."/>
            <person name="Hegedusova E."/>
            <person name="Saus E."/>
            <person name="Pryszcz L.P."/>
            <person name="Cillingova A."/>
            <person name="Nosek J."/>
            <person name="Gabaldon T."/>
        </authorList>
    </citation>
    <scope>NUCLEOTIDE SEQUENCE [LARGE SCALE GENOMIC DNA]</scope>
    <source>
        <strain evidence="3 4">CBS 10753</strain>
    </source>
</reference>
<dbReference type="OrthoDB" id="10266999at2759"/>
<evidence type="ECO:0000259" key="2">
    <source>
        <dbReference type="Pfam" id="PF00615"/>
    </source>
</evidence>
<dbReference type="CDD" id="cd07440">
    <property type="entry name" value="RGS"/>
    <property type="match status" value="1"/>
</dbReference>
<dbReference type="RefSeq" id="XP_049266556.1">
    <property type="nucleotide sequence ID" value="XM_049404947.1"/>
</dbReference>
<comment type="caution">
    <text evidence="3">The sequence shown here is derived from an EMBL/GenBank/DDBJ whole genome shotgun (WGS) entry which is preliminary data.</text>
</comment>
<keyword evidence="4" id="KW-1185">Reference proteome</keyword>
<dbReference type="EMBL" id="JAGSYN010000015">
    <property type="protein sequence ID" value="KAG7666328.1"/>
    <property type="molecule type" value="Genomic_DNA"/>
</dbReference>
<dbReference type="GeneID" id="73466937"/>
<gene>
    <name evidence="3" type="ORF">J8A68_000136</name>
</gene>
<sequence length="297" mass="33541">MMTSASSITTEVSASTIPDYFNYTIRPYATTNTTTTTTPAAELPATQFEPPTLDELLDSNTPQDSHYNLSNFITYLTSIHCQENLEFILDINTYLLLHPPTLVHWQRLYYKYIAVDSPFEINLPCCYRASLCPLTKPDFTLLIKCKRSIYDDILINLYHEFIKYVKGCEFQDCKLNYSPQLSPSQSIYHSSSSCCTNGSKMINNKKKNKKHVAKDGYDYYTIPSSDSSNSTTEDLPTCPRTANTSTTTSSTSHCKSNSSNNSRGIALGSSIIDSIKSVDYKIKIKKFKFRRSSSDHI</sequence>
<dbReference type="Proteomes" id="UP000694255">
    <property type="component" value="Unassembled WGS sequence"/>
</dbReference>